<keyword evidence="5 8" id="KW-1133">Transmembrane helix</keyword>
<feature type="domain" description="Cation efflux protein transmembrane" evidence="9">
    <location>
        <begin position="16"/>
        <end position="201"/>
    </location>
</feature>
<dbReference type="EMBL" id="CP019964">
    <property type="protein sequence ID" value="ASI14169.1"/>
    <property type="molecule type" value="Genomic_DNA"/>
</dbReference>
<feature type="transmembrane region" description="Helical" evidence="8">
    <location>
        <begin position="79"/>
        <end position="99"/>
    </location>
</feature>
<dbReference type="RefSeq" id="WP_088820465.1">
    <property type="nucleotide sequence ID" value="NZ_CP019964.1"/>
</dbReference>
<organism evidence="11 12">
    <name type="scientific">Candidatus Mancarchaeum acidiphilum</name>
    <dbReference type="NCBI Taxonomy" id="1920749"/>
    <lineage>
        <taxon>Archaea</taxon>
        <taxon>Candidatus Micrarchaeota</taxon>
        <taxon>Candidatus Mancarchaeum</taxon>
    </lineage>
</organism>
<dbReference type="Proteomes" id="UP000197679">
    <property type="component" value="Chromosome"/>
</dbReference>
<dbReference type="InterPro" id="IPR058533">
    <property type="entry name" value="Cation_efflux_TM"/>
</dbReference>
<reference evidence="11 12" key="1">
    <citation type="journal article" date="2017" name="Nat. Commun.">
        <title>'ARMAN' archaea depend on association with euryarchaeal host in culture and in situ.</title>
        <authorList>
            <person name="Golyshina O."/>
            <person name="Toshchakov S."/>
            <person name="Makarova K."/>
            <person name="Gavrilov S."/>
            <person name="Korzhenkov A."/>
            <person name="La Cono V."/>
            <person name="Arcadi E."/>
            <person name="Nechitaylo T."/>
            <person name="Ferrer M."/>
            <person name="Kublanov I."/>
            <person name="Wolf Y."/>
            <person name="Yakimov M."/>
            <person name="Golyshin P."/>
            <person name="Slesarev A."/>
            <person name="Kozyavkin S."/>
        </authorList>
    </citation>
    <scope>NUCLEOTIDE SEQUENCE [LARGE SCALE GENOMIC DNA]</scope>
    <source>
        <strain evidence="11 12">Mia14</strain>
    </source>
</reference>
<protein>
    <submittedName>
        <fullName evidence="11">CDF family transporter</fullName>
    </submittedName>
</protein>
<accession>A0A218NNW5</accession>
<comment type="similarity">
    <text evidence="2">Belongs to the cation diffusion facilitator (CDF) transporter (TC 2.A.4) family. SLC30A subfamily.</text>
</comment>
<evidence type="ECO:0000256" key="3">
    <source>
        <dbReference type="ARBA" id="ARBA00022448"/>
    </source>
</evidence>
<keyword evidence="12" id="KW-1185">Reference proteome</keyword>
<keyword evidence="3" id="KW-0813">Transport</keyword>
<evidence type="ECO:0000313" key="11">
    <source>
        <dbReference type="EMBL" id="ASI14169.1"/>
    </source>
</evidence>
<keyword evidence="4 8" id="KW-0812">Transmembrane</keyword>
<dbReference type="PANTHER" id="PTHR11562:SF17">
    <property type="entry name" value="RE54080P-RELATED"/>
    <property type="match status" value="1"/>
</dbReference>
<dbReference type="NCBIfam" id="TIGR01297">
    <property type="entry name" value="CDF"/>
    <property type="match status" value="1"/>
</dbReference>
<dbReference type="GeneID" id="33314431"/>
<evidence type="ECO:0000256" key="6">
    <source>
        <dbReference type="ARBA" id="ARBA00023065"/>
    </source>
</evidence>
<dbReference type="Pfam" id="PF01545">
    <property type="entry name" value="Cation_efflux"/>
    <property type="match status" value="1"/>
</dbReference>
<evidence type="ECO:0000256" key="5">
    <source>
        <dbReference type="ARBA" id="ARBA00022989"/>
    </source>
</evidence>
<sequence>MSSNQGNTPYRDLLTASIYWIILGIFLYSYFQTRNPLSLSVATDRVVDALSISFIFLVNRIARKPGDEYHSYGFHRVEVILNATVILLFVAMAIYSALMTTQLLLTNAIRSPASTVVSSIVTVPLLLLAAFTMQRDKKSNFRVMFIHTLQDLEIILVTLVFSLASEYFIGPSLSYIGSYAVILIILYGNRNMFRRNFNMLMEGSQVSVREVEDRIKKEFPNAHHLHIWDICQHQRVATLHLSVLPCTKIGELDKTNAAIKSLLSKYGVNHVTIQFESADPTKS</sequence>
<dbReference type="OrthoDB" id="269083at2157"/>
<evidence type="ECO:0000259" key="10">
    <source>
        <dbReference type="Pfam" id="PF16916"/>
    </source>
</evidence>
<name>A0A218NNW5_9ARCH</name>
<evidence type="ECO:0000256" key="1">
    <source>
        <dbReference type="ARBA" id="ARBA00004141"/>
    </source>
</evidence>
<feature type="transmembrane region" description="Helical" evidence="8">
    <location>
        <begin position="37"/>
        <end position="58"/>
    </location>
</feature>
<dbReference type="Gene3D" id="1.20.1510.10">
    <property type="entry name" value="Cation efflux protein transmembrane domain"/>
    <property type="match status" value="1"/>
</dbReference>
<dbReference type="GO" id="GO:0005886">
    <property type="term" value="C:plasma membrane"/>
    <property type="evidence" value="ECO:0007669"/>
    <property type="project" value="TreeGrafter"/>
</dbReference>
<evidence type="ECO:0000256" key="8">
    <source>
        <dbReference type="SAM" id="Phobius"/>
    </source>
</evidence>
<comment type="subcellular location">
    <subcellularLocation>
        <location evidence="1">Membrane</location>
        <topology evidence="1">Multi-pass membrane protein</topology>
    </subcellularLocation>
</comment>
<keyword evidence="6" id="KW-0406">Ion transport</keyword>
<dbReference type="Pfam" id="PF16916">
    <property type="entry name" value="ZT_dimer"/>
    <property type="match status" value="1"/>
</dbReference>
<dbReference type="PANTHER" id="PTHR11562">
    <property type="entry name" value="CATION EFFLUX PROTEIN/ ZINC TRANSPORTER"/>
    <property type="match status" value="1"/>
</dbReference>
<dbReference type="InterPro" id="IPR002524">
    <property type="entry name" value="Cation_efflux"/>
</dbReference>
<dbReference type="InterPro" id="IPR050681">
    <property type="entry name" value="CDF/SLC30A"/>
</dbReference>
<feature type="domain" description="Cation efflux protein cytoplasmic" evidence="10">
    <location>
        <begin position="213"/>
        <end position="277"/>
    </location>
</feature>
<evidence type="ECO:0000256" key="4">
    <source>
        <dbReference type="ARBA" id="ARBA00022692"/>
    </source>
</evidence>
<proteinExistence type="inferred from homology"/>
<dbReference type="AlphaFoldDB" id="A0A218NNW5"/>
<evidence type="ECO:0000259" key="9">
    <source>
        <dbReference type="Pfam" id="PF01545"/>
    </source>
</evidence>
<evidence type="ECO:0000256" key="7">
    <source>
        <dbReference type="ARBA" id="ARBA00023136"/>
    </source>
</evidence>
<feature type="transmembrane region" description="Helical" evidence="8">
    <location>
        <begin position="143"/>
        <end position="161"/>
    </location>
</feature>
<dbReference type="InterPro" id="IPR027469">
    <property type="entry name" value="Cation_efflux_TMD_sf"/>
</dbReference>
<dbReference type="InterPro" id="IPR027470">
    <property type="entry name" value="Cation_efflux_CTD"/>
</dbReference>
<dbReference type="KEGG" id="marh:Mia14_0888"/>
<dbReference type="GO" id="GO:0005385">
    <property type="term" value="F:zinc ion transmembrane transporter activity"/>
    <property type="evidence" value="ECO:0007669"/>
    <property type="project" value="TreeGrafter"/>
</dbReference>
<dbReference type="SUPFAM" id="SSF161111">
    <property type="entry name" value="Cation efflux protein transmembrane domain-like"/>
    <property type="match status" value="1"/>
</dbReference>
<evidence type="ECO:0000313" key="12">
    <source>
        <dbReference type="Proteomes" id="UP000197679"/>
    </source>
</evidence>
<feature type="transmembrane region" description="Helical" evidence="8">
    <location>
        <begin position="111"/>
        <end position="131"/>
    </location>
</feature>
<feature type="transmembrane region" description="Helical" evidence="8">
    <location>
        <begin position="12"/>
        <end position="31"/>
    </location>
</feature>
<feature type="transmembrane region" description="Helical" evidence="8">
    <location>
        <begin position="167"/>
        <end position="187"/>
    </location>
</feature>
<keyword evidence="7 8" id="KW-0472">Membrane</keyword>
<evidence type="ECO:0000256" key="2">
    <source>
        <dbReference type="ARBA" id="ARBA00008873"/>
    </source>
</evidence>
<gene>
    <name evidence="11" type="ORF">Mia14_0888</name>
</gene>